<dbReference type="InParanoid" id="A0A1Z5J6X7"/>
<evidence type="ECO:0000313" key="5">
    <source>
        <dbReference type="EMBL" id="GAX09531.1"/>
    </source>
</evidence>
<dbReference type="InterPro" id="IPR002933">
    <property type="entry name" value="Peptidase_M20"/>
</dbReference>
<dbReference type="PANTHER" id="PTHR11014">
    <property type="entry name" value="PEPTIDASE M20 FAMILY MEMBER"/>
    <property type="match status" value="1"/>
</dbReference>
<dbReference type="Gene3D" id="3.30.70.360">
    <property type="match status" value="1"/>
</dbReference>
<dbReference type="Pfam" id="PF01546">
    <property type="entry name" value="Peptidase_M20"/>
    <property type="match status" value="1"/>
</dbReference>
<protein>
    <submittedName>
        <fullName evidence="5">IAA-amino acid hydrolase</fullName>
    </submittedName>
</protein>
<dbReference type="GO" id="GO:0016787">
    <property type="term" value="F:hydrolase activity"/>
    <property type="evidence" value="ECO:0007669"/>
    <property type="project" value="UniProtKB-KW"/>
</dbReference>
<dbReference type="SUPFAM" id="SSF53187">
    <property type="entry name" value="Zn-dependent exopeptidases"/>
    <property type="match status" value="1"/>
</dbReference>
<dbReference type="FunFam" id="3.30.70.360:FF:000001">
    <property type="entry name" value="N-acetyldiaminopimelate deacetylase"/>
    <property type="match status" value="1"/>
</dbReference>
<dbReference type="NCBIfam" id="TIGR01891">
    <property type="entry name" value="amidohydrolases"/>
    <property type="match status" value="1"/>
</dbReference>
<proteinExistence type="inferred from homology"/>
<dbReference type="InterPro" id="IPR017439">
    <property type="entry name" value="Amidohydrolase"/>
</dbReference>
<evidence type="ECO:0000256" key="2">
    <source>
        <dbReference type="ARBA" id="ARBA00022801"/>
    </source>
</evidence>
<gene>
    <name evidence="5" type="ORF">FisN_16Lh224</name>
</gene>
<dbReference type="SUPFAM" id="SSF55031">
    <property type="entry name" value="Bacterial exopeptidase dimerisation domain"/>
    <property type="match status" value="1"/>
</dbReference>
<dbReference type="Pfam" id="PF07687">
    <property type="entry name" value="M20_dimer"/>
    <property type="match status" value="1"/>
</dbReference>
<comment type="caution">
    <text evidence="5">The sequence shown here is derived from an EMBL/GenBank/DDBJ whole genome shotgun (WGS) entry which is preliminary data.</text>
</comment>
<evidence type="ECO:0000256" key="1">
    <source>
        <dbReference type="ARBA" id="ARBA00006153"/>
    </source>
</evidence>
<evidence type="ECO:0000256" key="3">
    <source>
        <dbReference type="SAM" id="MobiDB-lite"/>
    </source>
</evidence>
<sequence>MAEKEKTRLTQHYIVDSSCVGEMMWMRKRVFHPLRTHLLTHISRPVATSMKKQNFYLLATSTLATRSSALPFRGRSPKTEENGQKERRSKAVEQFFVSETPEASAVLHQSVHQEATEIFDFLVDTRRTLHRHPELMYQEEETSKTVQQILRELDIEFTTGWAVNTNPDVHPGPGGYGVVADIGTGTEPCILLRADMDALPIMEQTNVDFKSQYPNKMHACGHDGHTTMLLGAARLLKGMENSLNGTVRLVFQPAEEGGAGAKRMREEGVLTQQPKPALAMGMHVWPTLPSGVVAARPGPLLAACERFEITLQGVGGHAAMPHLVTDPIVTGASIIMNLQTIVSRNTSPLEAGVCSITKFEAGSAFNIIPDSAIIWGTIRALSTETLLELRDRVQHIVQSTATTYGCNATIKYSPDYYPPTVNDPALFESLSKEVGALVSEEGRLRETEPTMGAEDFSFFAESIPSTFYLLGQGSGQVPPTNYGLHHPQFALDESVLTRGVELHVNWAVHALKKLAENDETSRQIRTGEL</sequence>
<dbReference type="PANTHER" id="PTHR11014:SF63">
    <property type="entry name" value="METALLOPEPTIDASE, PUTATIVE (AFU_ORTHOLOGUE AFUA_6G09600)-RELATED"/>
    <property type="match status" value="1"/>
</dbReference>
<feature type="domain" description="Peptidase M20 dimerisation" evidence="4">
    <location>
        <begin position="307"/>
        <end position="401"/>
    </location>
</feature>
<dbReference type="Gene3D" id="3.40.630.10">
    <property type="entry name" value="Zn peptidases"/>
    <property type="match status" value="1"/>
</dbReference>
<dbReference type="EMBL" id="BDSP01000008">
    <property type="protein sequence ID" value="GAX09531.1"/>
    <property type="molecule type" value="Genomic_DNA"/>
</dbReference>
<dbReference type="Proteomes" id="UP000198406">
    <property type="component" value="Unassembled WGS sequence"/>
</dbReference>
<dbReference type="InterPro" id="IPR036264">
    <property type="entry name" value="Bact_exopeptidase_dim_dom"/>
</dbReference>
<organism evidence="5 6">
    <name type="scientific">Fistulifera solaris</name>
    <name type="common">Oleaginous diatom</name>
    <dbReference type="NCBI Taxonomy" id="1519565"/>
    <lineage>
        <taxon>Eukaryota</taxon>
        <taxon>Sar</taxon>
        <taxon>Stramenopiles</taxon>
        <taxon>Ochrophyta</taxon>
        <taxon>Bacillariophyta</taxon>
        <taxon>Bacillariophyceae</taxon>
        <taxon>Bacillariophycidae</taxon>
        <taxon>Naviculales</taxon>
        <taxon>Naviculaceae</taxon>
        <taxon>Fistulifera</taxon>
    </lineage>
</organism>
<dbReference type="InterPro" id="IPR011650">
    <property type="entry name" value="Peptidase_M20_dimer"/>
</dbReference>
<comment type="similarity">
    <text evidence="1">Belongs to the peptidase M20 family.</text>
</comment>
<feature type="region of interest" description="Disordered" evidence="3">
    <location>
        <begin position="68"/>
        <end position="90"/>
    </location>
</feature>
<accession>A0A1Z5J6X7</accession>
<keyword evidence="2 5" id="KW-0378">Hydrolase</keyword>
<dbReference type="OrthoDB" id="6119954at2759"/>
<evidence type="ECO:0000313" key="6">
    <source>
        <dbReference type="Proteomes" id="UP000198406"/>
    </source>
</evidence>
<evidence type="ECO:0000259" key="4">
    <source>
        <dbReference type="Pfam" id="PF07687"/>
    </source>
</evidence>
<dbReference type="AlphaFoldDB" id="A0A1Z5J6X7"/>
<feature type="compositionally biased region" description="Basic and acidic residues" evidence="3">
    <location>
        <begin position="77"/>
        <end position="90"/>
    </location>
</feature>
<reference evidence="5 6" key="1">
    <citation type="journal article" date="2015" name="Plant Cell">
        <title>Oil accumulation by the oleaginous diatom Fistulifera solaris as revealed by the genome and transcriptome.</title>
        <authorList>
            <person name="Tanaka T."/>
            <person name="Maeda Y."/>
            <person name="Veluchamy A."/>
            <person name="Tanaka M."/>
            <person name="Abida H."/>
            <person name="Marechal E."/>
            <person name="Bowler C."/>
            <person name="Muto M."/>
            <person name="Sunaga Y."/>
            <person name="Tanaka M."/>
            <person name="Yoshino T."/>
            <person name="Taniguchi T."/>
            <person name="Fukuda Y."/>
            <person name="Nemoto M."/>
            <person name="Matsumoto M."/>
            <person name="Wong P.S."/>
            <person name="Aburatani S."/>
            <person name="Fujibuchi W."/>
        </authorList>
    </citation>
    <scope>NUCLEOTIDE SEQUENCE [LARGE SCALE GENOMIC DNA]</scope>
    <source>
        <strain evidence="5 6">JPCC DA0580</strain>
    </source>
</reference>
<keyword evidence="6" id="KW-1185">Reference proteome</keyword>
<name>A0A1Z5J6X7_FISSO</name>